<evidence type="ECO:0000313" key="5">
    <source>
        <dbReference type="Proteomes" id="UP001214530"/>
    </source>
</evidence>
<sequence>MRNQKEITVLFKRYLVNQCSEEEEQLFWELLCSKEHELFLKDLIEIELKQEVDPEFKRLPQIKAELNKVQKNIIQQISETEIQVTAGKNRLWLKIAAVLILCISVLFFKTHFERSLQSEDIKPGSNKAVLTLADGSKILLDDAVKGKLTNQAGVGITKTDDGQVVYTVNETIKQLDDTNADYTMTLTNTIATPRGGQYRVNLPDGTKVWLNAATTLKFPLSFENLKERKVELQGEAYFEVEKNPGKPFIVQSNHQIIQVFGTHFNVDSYTDEAETKTTLLEGSVKITALNGANGDQIILKPGQQSQISIKSNHINVIRVDPMTEISWKQGLFFFENEPIENIMKKIARWYNVEVIYQDNVAGKTVWGSVTRYADVSKVLSILELTGEIHFKVEGRRIIVRK</sequence>
<dbReference type="EMBL" id="CP119313">
    <property type="protein sequence ID" value="WEK17633.1"/>
    <property type="molecule type" value="Genomic_DNA"/>
</dbReference>
<dbReference type="PANTHER" id="PTHR30273">
    <property type="entry name" value="PERIPLASMIC SIGNAL SENSOR AND SIGMA FACTOR ACTIVATOR FECR-RELATED"/>
    <property type="match status" value="1"/>
</dbReference>
<dbReference type="FunFam" id="2.60.120.1440:FF:000001">
    <property type="entry name" value="Putative anti-sigma factor"/>
    <property type="match status" value="1"/>
</dbReference>
<dbReference type="PANTHER" id="PTHR30273:SF2">
    <property type="entry name" value="PROTEIN FECR"/>
    <property type="match status" value="1"/>
</dbReference>
<evidence type="ECO:0000259" key="3">
    <source>
        <dbReference type="Pfam" id="PF16344"/>
    </source>
</evidence>
<dbReference type="AlphaFoldDB" id="A0AAJ5W357"/>
<dbReference type="Gene3D" id="3.55.50.30">
    <property type="match status" value="1"/>
</dbReference>
<reference evidence="4" key="1">
    <citation type="submission" date="2023-03" db="EMBL/GenBank/DDBJ databases">
        <title>Andean soil-derived lignocellulolytic bacterial consortium as a source of novel taxa and putative plastic-active enzymes.</title>
        <authorList>
            <person name="Diaz-Garcia L."/>
            <person name="Chuvochina M."/>
            <person name="Feuerriegel G."/>
            <person name="Bunk B."/>
            <person name="Sproer C."/>
            <person name="Streit W.R."/>
            <person name="Rodriguez L.M."/>
            <person name="Overmann J."/>
            <person name="Jimenez D.J."/>
        </authorList>
    </citation>
    <scope>NUCLEOTIDE SEQUENCE</scope>
    <source>
        <strain evidence="4">MAG 3858</strain>
    </source>
</reference>
<keyword evidence="1" id="KW-1133">Transmembrane helix</keyword>
<dbReference type="Pfam" id="PF04773">
    <property type="entry name" value="FecR"/>
    <property type="match status" value="1"/>
</dbReference>
<dbReference type="InterPro" id="IPR012373">
    <property type="entry name" value="Ferrdict_sens_TM"/>
</dbReference>
<evidence type="ECO:0000256" key="1">
    <source>
        <dbReference type="SAM" id="Phobius"/>
    </source>
</evidence>
<feature type="domain" description="FecR protein" evidence="2">
    <location>
        <begin position="189"/>
        <end position="285"/>
    </location>
</feature>
<evidence type="ECO:0000259" key="2">
    <source>
        <dbReference type="Pfam" id="PF04773"/>
    </source>
</evidence>
<dbReference type="Pfam" id="PF16344">
    <property type="entry name" value="FecR_C"/>
    <property type="match status" value="1"/>
</dbReference>
<dbReference type="InterPro" id="IPR032508">
    <property type="entry name" value="FecR_C"/>
</dbReference>
<proteinExistence type="predicted"/>
<name>A0AAJ5W357_9SPHI</name>
<keyword evidence="1" id="KW-0812">Transmembrane</keyword>
<accession>A0AAJ5W357</accession>
<dbReference type="GO" id="GO:0016989">
    <property type="term" value="F:sigma factor antagonist activity"/>
    <property type="evidence" value="ECO:0007669"/>
    <property type="project" value="TreeGrafter"/>
</dbReference>
<organism evidence="4 5">
    <name type="scientific">Candidatus Pedobacter colombiensis</name>
    <dbReference type="NCBI Taxonomy" id="3121371"/>
    <lineage>
        <taxon>Bacteria</taxon>
        <taxon>Pseudomonadati</taxon>
        <taxon>Bacteroidota</taxon>
        <taxon>Sphingobacteriia</taxon>
        <taxon>Sphingobacteriales</taxon>
        <taxon>Sphingobacteriaceae</taxon>
        <taxon>Pedobacter</taxon>
    </lineage>
</organism>
<dbReference type="InterPro" id="IPR006860">
    <property type="entry name" value="FecR"/>
</dbReference>
<dbReference type="Proteomes" id="UP001214530">
    <property type="component" value="Chromosome"/>
</dbReference>
<feature type="domain" description="Protein FecR C-terminal" evidence="3">
    <location>
        <begin position="332"/>
        <end position="399"/>
    </location>
</feature>
<dbReference type="Gene3D" id="2.60.120.1440">
    <property type="match status" value="1"/>
</dbReference>
<gene>
    <name evidence="4" type="ORF">P0Y49_12590</name>
</gene>
<feature type="transmembrane region" description="Helical" evidence="1">
    <location>
        <begin position="91"/>
        <end position="108"/>
    </location>
</feature>
<evidence type="ECO:0000313" key="4">
    <source>
        <dbReference type="EMBL" id="WEK17633.1"/>
    </source>
</evidence>
<keyword evidence="1" id="KW-0472">Membrane</keyword>
<protein>
    <submittedName>
        <fullName evidence="4">DUF4974 domain-containing protein</fullName>
    </submittedName>
</protein>